<dbReference type="PROSITE" id="PS50943">
    <property type="entry name" value="HTH_CROC1"/>
    <property type="match status" value="1"/>
</dbReference>
<gene>
    <name evidence="2" type="ORF">ACFQ33_12590</name>
</gene>
<dbReference type="Pfam" id="PF01381">
    <property type="entry name" value="HTH_3"/>
    <property type="match status" value="1"/>
</dbReference>
<reference evidence="3" key="1">
    <citation type="journal article" date="2019" name="Int. J. Syst. Evol. Microbiol.">
        <title>The Global Catalogue of Microorganisms (GCM) 10K type strain sequencing project: providing services to taxonomists for standard genome sequencing and annotation.</title>
        <authorList>
            <consortium name="The Broad Institute Genomics Platform"/>
            <consortium name="The Broad Institute Genome Sequencing Center for Infectious Disease"/>
            <person name="Wu L."/>
            <person name="Ma J."/>
        </authorList>
    </citation>
    <scope>NUCLEOTIDE SEQUENCE [LARGE SCALE GENOMIC DNA]</scope>
    <source>
        <strain evidence="3">CCUG 55609</strain>
    </source>
</reference>
<dbReference type="SMART" id="SM00530">
    <property type="entry name" value="HTH_XRE"/>
    <property type="match status" value="1"/>
</dbReference>
<comment type="caution">
    <text evidence="2">The sequence shown here is derived from an EMBL/GenBank/DDBJ whole genome shotgun (WGS) entry which is preliminary data.</text>
</comment>
<dbReference type="Proteomes" id="UP001597173">
    <property type="component" value="Unassembled WGS sequence"/>
</dbReference>
<evidence type="ECO:0000313" key="3">
    <source>
        <dbReference type="Proteomes" id="UP001597173"/>
    </source>
</evidence>
<dbReference type="InterPro" id="IPR010982">
    <property type="entry name" value="Lambda_DNA-bd_dom_sf"/>
</dbReference>
<dbReference type="CDD" id="cd00093">
    <property type="entry name" value="HTH_XRE"/>
    <property type="match status" value="1"/>
</dbReference>
<dbReference type="EMBL" id="JBHTNF010000006">
    <property type="protein sequence ID" value="MFD1328727.1"/>
    <property type="molecule type" value="Genomic_DNA"/>
</dbReference>
<name>A0ABW3YXT2_MYCRA</name>
<feature type="domain" description="HTH cro/C1-type" evidence="1">
    <location>
        <begin position="10"/>
        <end position="44"/>
    </location>
</feature>
<accession>A0ABW3YXT2</accession>
<dbReference type="Gene3D" id="1.10.260.40">
    <property type="entry name" value="lambda repressor-like DNA-binding domains"/>
    <property type="match status" value="2"/>
</dbReference>
<dbReference type="RefSeq" id="WP_374838960.1">
    <property type="nucleotide sequence ID" value="NZ_JBHEEW010000008.1"/>
</dbReference>
<protein>
    <submittedName>
        <fullName evidence="2">Helix-turn-helix domain-containing protein</fullName>
    </submittedName>
</protein>
<dbReference type="InterPro" id="IPR001387">
    <property type="entry name" value="Cro/C1-type_HTH"/>
</dbReference>
<sequence>MKTPTSADALRVARALLGLSQREAAAAAEMTQKALSAAESGKNSLLETNLQLIRFYEGRGIEFLGEARIGREIAGAGARFRGPPGPGSDLAETSEFHSMPYGVSFLAARSLLGEEQAYVAAKSGLPLKTIRALEHGATWSAPTAQLRAFYEAAGVRFTGWGDVETGRYYRVGVRWAAQKSQDVSGEAVANGDVVDS</sequence>
<keyword evidence="3" id="KW-1185">Reference proteome</keyword>
<organism evidence="2 3">
    <name type="scientific">Mycoplana ramosa</name>
    <name type="common">Mycoplana bullata</name>
    <dbReference type="NCBI Taxonomy" id="40837"/>
    <lineage>
        <taxon>Bacteria</taxon>
        <taxon>Pseudomonadati</taxon>
        <taxon>Pseudomonadota</taxon>
        <taxon>Alphaproteobacteria</taxon>
        <taxon>Hyphomicrobiales</taxon>
        <taxon>Rhizobiaceae</taxon>
        <taxon>Mycoplana</taxon>
    </lineage>
</organism>
<evidence type="ECO:0000259" key="1">
    <source>
        <dbReference type="PROSITE" id="PS50943"/>
    </source>
</evidence>
<evidence type="ECO:0000313" key="2">
    <source>
        <dbReference type="EMBL" id="MFD1328727.1"/>
    </source>
</evidence>
<dbReference type="SUPFAM" id="SSF47413">
    <property type="entry name" value="lambda repressor-like DNA-binding domains"/>
    <property type="match status" value="1"/>
</dbReference>
<proteinExistence type="predicted"/>